<dbReference type="AlphaFoldDB" id="A0A1X7V238"/>
<protein>
    <submittedName>
        <fullName evidence="2">Uncharacterized protein</fullName>
    </submittedName>
</protein>
<accession>A0A1X7V238</accession>
<reference evidence="2" key="2">
    <citation type="submission" date="2017-05" db="UniProtKB">
        <authorList>
            <consortium name="EnsemblMetazoa"/>
        </authorList>
    </citation>
    <scope>IDENTIFICATION</scope>
</reference>
<keyword evidence="1" id="KW-0472">Membrane</keyword>
<dbReference type="EnsemblMetazoa" id="Aqu2.1.34320_001">
    <property type="protein sequence ID" value="Aqu2.1.34320_001"/>
    <property type="gene ID" value="Aqu2.1.34320"/>
</dbReference>
<evidence type="ECO:0000256" key="1">
    <source>
        <dbReference type="SAM" id="Phobius"/>
    </source>
</evidence>
<evidence type="ECO:0000313" key="2">
    <source>
        <dbReference type="EnsemblMetazoa" id="Aqu2.1.34320_001"/>
    </source>
</evidence>
<sequence>MNIVTDRCQSHKVFNSPIMEKATSEAKKLLQATVDGLTVDQVQGINDGLRCYEESLMTTKDRTALLQYWVAVSKRNVGFRDWLTIQLHSIDGPQVATAFEQLTTGALETCASDACVIEEEDNWKTSTDKISTRHCIAIILCLLVGIALIVLSLTVYLPDYLSAPIPPPNATSRILVAEDVTTIVGTYPSSVSSQLLVSEVVKRGDDFHTCYILIVPSSILSYHQRTQNDSFNSTTIIDGYPVINYRYVYMIKGSSLSIRACLGNVSRSPDAVLYVFNNESQYADYVKYSVSDTAVYSALLKVGGRGQSECTNVSFTAPSSDFYFFIMLLPAEGTKYSYYTSETEKYINYKDYLYDYSYCIVAREHNCSMSLVANSTRDGNHASTGDEVTVLAYVQPNYSMGSKINHLDVTFGSYEEGERDKSFFICWCLFVMGVLVLVMSLLSFALWACFCFRRNKRRFGISYKGRAAVN</sequence>
<dbReference type="EnsemblMetazoa" id="XM_019995388.1">
    <property type="protein sequence ID" value="XP_019850947.1"/>
    <property type="gene ID" value="LOC105312435"/>
</dbReference>
<proteinExistence type="predicted"/>
<dbReference type="KEGG" id="aqu:105312435"/>
<feature type="transmembrane region" description="Helical" evidence="1">
    <location>
        <begin position="135"/>
        <end position="157"/>
    </location>
</feature>
<keyword evidence="1" id="KW-1133">Transmembrane helix</keyword>
<keyword evidence="1" id="KW-0812">Transmembrane</keyword>
<name>A0A1X7V238_AMPQE</name>
<gene>
    <name evidence="2" type="primary">105312435</name>
</gene>
<dbReference type="Proteomes" id="UP000007879">
    <property type="component" value="Unassembled WGS sequence"/>
</dbReference>
<evidence type="ECO:0000313" key="3">
    <source>
        <dbReference type="Proteomes" id="UP000007879"/>
    </source>
</evidence>
<keyword evidence="3" id="KW-1185">Reference proteome</keyword>
<organism evidence="2">
    <name type="scientific">Amphimedon queenslandica</name>
    <name type="common">Sponge</name>
    <dbReference type="NCBI Taxonomy" id="400682"/>
    <lineage>
        <taxon>Eukaryota</taxon>
        <taxon>Metazoa</taxon>
        <taxon>Porifera</taxon>
        <taxon>Demospongiae</taxon>
        <taxon>Heteroscleromorpha</taxon>
        <taxon>Haplosclerida</taxon>
        <taxon>Niphatidae</taxon>
        <taxon>Amphimedon</taxon>
    </lineage>
</organism>
<feature type="transmembrane region" description="Helical" evidence="1">
    <location>
        <begin position="429"/>
        <end position="452"/>
    </location>
</feature>
<reference evidence="3" key="1">
    <citation type="journal article" date="2010" name="Nature">
        <title>The Amphimedon queenslandica genome and the evolution of animal complexity.</title>
        <authorList>
            <person name="Srivastava M."/>
            <person name="Simakov O."/>
            <person name="Chapman J."/>
            <person name="Fahey B."/>
            <person name="Gauthier M.E."/>
            <person name="Mitros T."/>
            <person name="Richards G.S."/>
            <person name="Conaco C."/>
            <person name="Dacre M."/>
            <person name="Hellsten U."/>
            <person name="Larroux C."/>
            <person name="Putnam N.H."/>
            <person name="Stanke M."/>
            <person name="Adamska M."/>
            <person name="Darling A."/>
            <person name="Degnan S.M."/>
            <person name="Oakley T.H."/>
            <person name="Plachetzki D.C."/>
            <person name="Zhai Y."/>
            <person name="Adamski M."/>
            <person name="Calcino A."/>
            <person name="Cummins S.F."/>
            <person name="Goodstein D.M."/>
            <person name="Harris C."/>
            <person name="Jackson D.J."/>
            <person name="Leys S.P."/>
            <person name="Shu S."/>
            <person name="Woodcroft B.J."/>
            <person name="Vervoort M."/>
            <person name="Kosik K.S."/>
            <person name="Manning G."/>
            <person name="Degnan B.M."/>
            <person name="Rokhsar D.S."/>
        </authorList>
    </citation>
    <scope>NUCLEOTIDE SEQUENCE [LARGE SCALE GENOMIC DNA]</scope>
</reference>
<dbReference type="InParanoid" id="A0A1X7V238"/>